<name>A0A8S3H108_9BILA</name>
<accession>A0A8S3H108</accession>
<organism evidence="2 3">
    <name type="scientific">Rotaria magnacalcarata</name>
    <dbReference type="NCBI Taxonomy" id="392030"/>
    <lineage>
        <taxon>Eukaryota</taxon>
        <taxon>Metazoa</taxon>
        <taxon>Spiralia</taxon>
        <taxon>Gnathifera</taxon>
        <taxon>Rotifera</taxon>
        <taxon>Eurotatoria</taxon>
        <taxon>Bdelloidea</taxon>
        <taxon>Philodinida</taxon>
        <taxon>Philodinidae</taxon>
        <taxon>Rotaria</taxon>
    </lineage>
</organism>
<feature type="non-terminal residue" evidence="2">
    <location>
        <position position="1"/>
    </location>
</feature>
<comment type="caution">
    <text evidence="2">The sequence shown here is derived from an EMBL/GenBank/DDBJ whole genome shotgun (WGS) entry which is preliminary data.</text>
</comment>
<dbReference type="AlphaFoldDB" id="A0A8S3H108"/>
<evidence type="ECO:0000256" key="1">
    <source>
        <dbReference type="SAM" id="MobiDB-lite"/>
    </source>
</evidence>
<feature type="region of interest" description="Disordered" evidence="1">
    <location>
        <begin position="18"/>
        <end position="39"/>
    </location>
</feature>
<feature type="compositionally biased region" description="Acidic residues" evidence="1">
    <location>
        <begin position="18"/>
        <end position="29"/>
    </location>
</feature>
<reference evidence="2" key="1">
    <citation type="submission" date="2021-02" db="EMBL/GenBank/DDBJ databases">
        <authorList>
            <person name="Nowell W R."/>
        </authorList>
    </citation>
    <scope>NUCLEOTIDE SEQUENCE</scope>
</reference>
<evidence type="ECO:0000313" key="3">
    <source>
        <dbReference type="Proteomes" id="UP000676336"/>
    </source>
</evidence>
<proteinExistence type="predicted"/>
<protein>
    <submittedName>
        <fullName evidence="2">Uncharacterized protein</fullName>
    </submittedName>
</protein>
<sequence>MASIISTQNLYSWATNIDEDDDGDDDDGDANMKLSPTRTSNNINHHLIESKENNYRTSTATTILNILKNEYGFHPGIEPIEKSSISIQVNLLNRTEKIEQSTQTDQVNLPLVSYSKKCLTFKLKSMSSSIVTNPSSECESSSSTSNCYDELTIRRAMHQFLSCVNNSNSSLPVDDNVHSSVSSSLVLHPSLSYKNNHAKFT</sequence>
<dbReference type="EMBL" id="CAJOBI010313860">
    <property type="protein sequence ID" value="CAF5173635.1"/>
    <property type="molecule type" value="Genomic_DNA"/>
</dbReference>
<evidence type="ECO:0000313" key="2">
    <source>
        <dbReference type="EMBL" id="CAF5173635.1"/>
    </source>
</evidence>
<gene>
    <name evidence="2" type="ORF">SMN809_LOCUS66690</name>
</gene>
<dbReference type="Proteomes" id="UP000676336">
    <property type="component" value="Unassembled WGS sequence"/>
</dbReference>